<dbReference type="EMBL" id="JAKOGG010000003">
    <property type="protein sequence ID" value="MCS4555867.1"/>
    <property type="molecule type" value="Genomic_DNA"/>
</dbReference>
<proteinExistence type="predicted"/>
<dbReference type="RefSeq" id="WP_238895279.1">
    <property type="nucleotide sequence ID" value="NZ_JAKOGG010000003.1"/>
</dbReference>
<dbReference type="Proteomes" id="UP001201549">
    <property type="component" value="Unassembled WGS sequence"/>
</dbReference>
<accession>A0ABT2FHP9</accession>
<organism evidence="1 2">
    <name type="scientific">Shewanella electrica</name>
    <dbReference type="NCBI Taxonomy" id="515560"/>
    <lineage>
        <taxon>Bacteria</taxon>
        <taxon>Pseudomonadati</taxon>
        <taxon>Pseudomonadota</taxon>
        <taxon>Gammaproteobacteria</taxon>
        <taxon>Alteromonadales</taxon>
        <taxon>Shewanellaceae</taxon>
        <taxon>Shewanella</taxon>
    </lineage>
</organism>
<name>A0ABT2FHP9_9GAMM</name>
<evidence type="ECO:0000313" key="1">
    <source>
        <dbReference type="EMBL" id="MCS4555867.1"/>
    </source>
</evidence>
<evidence type="ECO:0000313" key="2">
    <source>
        <dbReference type="Proteomes" id="UP001201549"/>
    </source>
</evidence>
<sequence>MSIQDNTQTTSTDFQFNNTDYQYRWGENGQHEFTPADQPDLEQWQDMITINVLPQVTDGDTLAAVANNILEHYQEHGMIINTASVPRTDTSPAEHLVVAVLGTEAFLEMAMARIRLDGDIGTAIVVSHRVYGENVGDDMSAWLQQHGPALEQELMNWQNIPNAAVLAGLSSN</sequence>
<gene>
    <name evidence="1" type="ORF">L9G74_05395</name>
</gene>
<protein>
    <submittedName>
        <fullName evidence="1">Uncharacterized protein</fullName>
    </submittedName>
</protein>
<comment type="caution">
    <text evidence="1">The sequence shown here is derived from an EMBL/GenBank/DDBJ whole genome shotgun (WGS) entry which is preliminary data.</text>
</comment>
<reference evidence="2" key="1">
    <citation type="submission" date="2023-07" db="EMBL/GenBank/DDBJ databases">
        <title>Shewanella mangrovi sp. nov., an acetaldehyde- degrading bacterium isolated from mangrove sediment.</title>
        <authorList>
            <person name="Liu Y."/>
        </authorList>
    </citation>
    <scope>NUCLEOTIDE SEQUENCE [LARGE SCALE GENOMIC DNA]</scope>
    <source>
        <strain evidence="2">C32</strain>
    </source>
</reference>
<keyword evidence="2" id="KW-1185">Reference proteome</keyword>